<gene>
    <name evidence="3" type="ORF">SPARVUS_LOCUS12123113</name>
</gene>
<keyword evidence="4" id="KW-1185">Reference proteome</keyword>
<organism evidence="3 4">
    <name type="scientific">Staurois parvus</name>
    <dbReference type="NCBI Taxonomy" id="386267"/>
    <lineage>
        <taxon>Eukaryota</taxon>
        <taxon>Metazoa</taxon>
        <taxon>Chordata</taxon>
        <taxon>Craniata</taxon>
        <taxon>Vertebrata</taxon>
        <taxon>Euteleostomi</taxon>
        <taxon>Amphibia</taxon>
        <taxon>Batrachia</taxon>
        <taxon>Anura</taxon>
        <taxon>Neobatrachia</taxon>
        <taxon>Ranoidea</taxon>
        <taxon>Ranidae</taxon>
        <taxon>Staurois</taxon>
    </lineage>
</organism>
<evidence type="ECO:0000313" key="4">
    <source>
        <dbReference type="Proteomes" id="UP001162483"/>
    </source>
</evidence>
<accession>A0ABN9FIE5</accession>
<feature type="region of interest" description="Disordered" evidence="2">
    <location>
        <begin position="1"/>
        <end position="27"/>
    </location>
</feature>
<comment type="caution">
    <text evidence="3">The sequence shown here is derived from an EMBL/GenBank/DDBJ whole genome shotgun (WGS) entry which is preliminary data.</text>
</comment>
<evidence type="ECO:0008006" key="5">
    <source>
        <dbReference type="Google" id="ProtNLM"/>
    </source>
</evidence>
<dbReference type="EMBL" id="CATNWA010016965">
    <property type="protein sequence ID" value="CAI9596802.1"/>
    <property type="molecule type" value="Genomic_DNA"/>
</dbReference>
<dbReference type="Pfam" id="PF09495">
    <property type="entry name" value="DUF2462"/>
    <property type="match status" value="1"/>
</dbReference>
<comment type="similarity">
    <text evidence="1">Belongs to the UPF0390 family.</text>
</comment>
<protein>
    <recommendedName>
        <fullName evidence="5">Leydig cell tumor 10 kDa protein homolog</fullName>
    </recommendedName>
</protein>
<name>A0ABN9FIE5_9NEOB</name>
<evidence type="ECO:0000256" key="1">
    <source>
        <dbReference type="ARBA" id="ARBA00006802"/>
    </source>
</evidence>
<dbReference type="PANTHER" id="PTHR16967">
    <property type="entry name" value="LEYDIG CELL TUMOR 10 KDA PROTEIN HOMOLOG"/>
    <property type="match status" value="1"/>
</dbReference>
<dbReference type="Proteomes" id="UP001162483">
    <property type="component" value="Unassembled WGS sequence"/>
</dbReference>
<dbReference type="InterPro" id="IPR019034">
    <property type="entry name" value="UPF0390"/>
</dbReference>
<dbReference type="PANTHER" id="PTHR16967:SF1">
    <property type="entry name" value="LEYDIG CELL TUMOR 10 KDA PROTEIN HOMOLOG"/>
    <property type="match status" value="1"/>
</dbReference>
<reference evidence="3" key="1">
    <citation type="submission" date="2023-05" db="EMBL/GenBank/DDBJ databases">
        <authorList>
            <person name="Stuckert A."/>
        </authorList>
    </citation>
    <scope>NUCLEOTIDE SEQUENCE</scope>
</reference>
<evidence type="ECO:0000256" key="2">
    <source>
        <dbReference type="SAM" id="MobiDB-lite"/>
    </source>
</evidence>
<evidence type="ECO:0000313" key="3">
    <source>
        <dbReference type="EMBL" id="CAI9596802.1"/>
    </source>
</evidence>
<feature type="region of interest" description="Disordered" evidence="2">
    <location>
        <begin position="73"/>
        <end position="94"/>
    </location>
</feature>
<proteinExistence type="inferred from homology"/>
<sequence>MAQGSLKLKAKPKKKNTSKPSVMRKGARLIAPKKSRVIHQQKLKKNLEVQIRNKIEHDVTMKASANMPKKLALLKAPAQTGKKEKSAPAGTSKT</sequence>
<feature type="compositionally biased region" description="Basic residues" evidence="2">
    <location>
        <begin position="8"/>
        <end position="17"/>
    </location>
</feature>